<dbReference type="GO" id="GO:0005856">
    <property type="term" value="C:cytoskeleton"/>
    <property type="evidence" value="ECO:0007669"/>
    <property type="project" value="UniProtKB-SubCell"/>
</dbReference>
<dbReference type="GO" id="GO:0003785">
    <property type="term" value="F:actin monomer binding"/>
    <property type="evidence" value="ECO:0007669"/>
    <property type="project" value="TreeGrafter"/>
</dbReference>
<keyword evidence="4" id="KW-0009">Actin-binding</keyword>
<dbReference type="SUPFAM" id="SSF55770">
    <property type="entry name" value="Profilin (actin-binding protein)"/>
    <property type="match status" value="1"/>
</dbReference>
<gene>
    <name evidence="6" type="ORF">AB852_13845</name>
</gene>
<name>A0A1Q4V7J8_9ACTN</name>
<dbReference type="GeneID" id="96797317"/>
<keyword evidence="5" id="KW-0206">Cytoskeleton</keyword>
<dbReference type="InterPro" id="IPR027310">
    <property type="entry name" value="Profilin_CS"/>
</dbReference>
<dbReference type="Pfam" id="PF00235">
    <property type="entry name" value="Profilin"/>
    <property type="match status" value="1"/>
</dbReference>
<comment type="subcellular location">
    <subcellularLocation>
        <location evidence="1">Cytoplasm</location>
        <location evidence="1">Cytoskeleton</location>
    </subcellularLocation>
</comment>
<evidence type="ECO:0000256" key="2">
    <source>
        <dbReference type="ARBA" id="ARBA00010058"/>
    </source>
</evidence>
<dbReference type="GO" id="GO:0005938">
    <property type="term" value="C:cell cortex"/>
    <property type="evidence" value="ECO:0007669"/>
    <property type="project" value="TreeGrafter"/>
</dbReference>
<comment type="caution">
    <text evidence="6">The sequence shown here is derived from an EMBL/GenBank/DDBJ whole genome shotgun (WGS) entry which is preliminary data.</text>
</comment>
<evidence type="ECO:0000256" key="4">
    <source>
        <dbReference type="ARBA" id="ARBA00023203"/>
    </source>
</evidence>
<dbReference type="CDD" id="cd00148">
    <property type="entry name" value="PROF"/>
    <property type="match status" value="1"/>
</dbReference>
<dbReference type="PANTHER" id="PTHR11604">
    <property type="entry name" value="PROFILIN"/>
    <property type="match status" value="1"/>
</dbReference>
<evidence type="ECO:0000256" key="3">
    <source>
        <dbReference type="ARBA" id="ARBA00022490"/>
    </source>
</evidence>
<sequence length="126" mass="13138">MSWQSYVDNDLVGSGRVQAAAIIDAANGNTRATTAGLLKPGEGAAIVALFRKPADVFAKGVTVSGVKYMGIKGDSRSVYGKKGATGVVLVKTNQSILIGRYNETQQPGDAALVVEQLADRLIEQGD</sequence>
<dbReference type="RefSeq" id="WP_073787938.1">
    <property type="nucleotide sequence ID" value="NZ_CP109290.1"/>
</dbReference>
<organism evidence="6 7">
    <name type="scientific">Streptomyces uncialis</name>
    <dbReference type="NCBI Taxonomy" id="1048205"/>
    <lineage>
        <taxon>Bacteria</taxon>
        <taxon>Bacillati</taxon>
        <taxon>Actinomycetota</taxon>
        <taxon>Actinomycetes</taxon>
        <taxon>Kitasatosporales</taxon>
        <taxon>Streptomycetaceae</taxon>
        <taxon>Streptomyces</taxon>
    </lineage>
</organism>
<keyword evidence="3" id="KW-0963">Cytoplasm</keyword>
<dbReference type="AlphaFoldDB" id="A0A1Q4V7J8"/>
<dbReference type="PRINTS" id="PR00392">
    <property type="entry name" value="PROFILIN"/>
</dbReference>
<evidence type="ECO:0000256" key="5">
    <source>
        <dbReference type="ARBA" id="ARBA00023212"/>
    </source>
</evidence>
<dbReference type="InterPro" id="IPR036140">
    <property type="entry name" value="PFN_sf"/>
</dbReference>
<dbReference type="Gene3D" id="3.30.450.30">
    <property type="entry name" value="Dynein light chain 2a, cytoplasmic"/>
    <property type="match status" value="1"/>
</dbReference>
<keyword evidence="7" id="KW-1185">Reference proteome</keyword>
<evidence type="ECO:0000256" key="1">
    <source>
        <dbReference type="ARBA" id="ARBA00004245"/>
    </source>
</evidence>
<reference evidence="6 7" key="1">
    <citation type="submission" date="2015-06" db="EMBL/GenBank/DDBJ databases">
        <title>Cloning and characterization of the uncialamcin biosynthetic gene cluster.</title>
        <authorList>
            <person name="Yan X."/>
            <person name="Huang T."/>
            <person name="Ge H."/>
            <person name="Shen B."/>
        </authorList>
    </citation>
    <scope>NUCLEOTIDE SEQUENCE [LARGE SCALE GENOMIC DNA]</scope>
    <source>
        <strain evidence="6 7">DCA2648</strain>
    </source>
</reference>
<evidence type="ECO:0008006" key="8">
    <source>
        <dbReference type="Google" id="ProtNLM"/>
    </source>
</evidence>
<dbReference type="PROSITE" id="PS00414">
    <property type="entry name" value="PROFILIN"/>
    <property type="match status" value="1"/>
</dbReference>
<dbReference type="SMART" id="SM00392">
    <property type="entry name" value="PROF"/>
    <property type="match status" value="1"/>
</dbReference>
<dbReference type="STRING" id="1048205.AB852_13845"/>
<dbReference type="PRINTS" id="PR01640">
    <property type="entry name" value="PROFILINPLNT"/>
</dbReference>
<proteinExistence type="inferred from homology"/>
<evidence type="ECO:0000313" key="6">
    <source>
        <dbReference type="EMBL" id="OKH93806.1"/>
    </source>
</evidence>
<evidence type="ECO:0000313" key="7">
    <source>
        <dbReference type="Proteomes" id="UP000186455"/>
    </source>
</evidence>
<protein>
    <recommendedName>
        <fullName evidence="8">Profilin</fullName>
    </recommendedName>
</protein>
<dbReference type="EMBL" id="LFBV01000003">
    <property type="protein sequence ID" value="OKH93806.1"/>
    <property type="molecule type" value="Genomic_DNA"/>
</dbReference>
<dbReference type="Proteomes" id="UP000186455">
    <property type="component" value="Unassembled WGS sequence"/>
</dbReference>
<dbReference type="InterPro" id="IPR005455">
    <property type="entry name" value="PFN_euk"/>
</dbReference>
<dbReference type="InterPro" id="IPR048278">
    <property type="entry name" value="PFN"/>
</dbReference>
<dbReference type="PANTHER" id="PTHR11604:SF0">
    <property type="entry name" value="PROFILIN"/>
    <property type="match status" value="1"/>
</dbReference>
<accession>A0A1Q4V7J8</accession>
<comment type="similarity">
    <text evidence="2">Belongs to the profilin family.</text>
</comment>